<name>A0A562STF5_CHIJA</name>
<dbReference type="EMBL" id="VLLG01000005">
    <property type="protein sequence ID" value="TWI84314.1"/>
    <property type="molecule type" value="Genomic_DNA"/>
</dbReference>
<protein>
    <submittedName>
        <fullName evidence="4">HSP20 family protein</fullName>
    </submittedName>
</protein>
<dbReference type="Pfam" id="PF00011">
    <property type="entry name" value="HSP20"/>
    <property type="match status" value="1"/>
</dbReference>
<reference evidence="4 5" key="1">
    <citation type="journal article" date="2013" name="Stand. Genomic Sci.">
        <title>Genomic Encyclopedia of Type Strains, Phase I: The one thousand microbial genomes (KMG-I) project.</title>
        <authorList>
            <person name="Kyrpides N.C."/>
            <person name="Woyke T."/>
            <person name="Eisen J.A."/>
            <person name="Garrity G."/>
            <person name="Lilburn T.G."/>
            <person name="Beck B.J."/>
            <person name="Whitman W.B."/>
            <person name="Hugenholtz P."/>
            <person name="Klenk H.P."/>
        </authorList>
    </citation>
    <scope>NUCLEOTIDE SEQUENCE [LARGE SCALE GENOMIC DNA]</scope>
    <source>
        <strain evidence="4 5">DSM 13484</strain>
    </source>
</reference>
<dbReference type="RefSeq" id="WP_145717873.1">
    <property type="nucleotide sequence ID" value="NZ_BAAAFY010000002.1"/>
</dbReference>
<dbReference type="InterPro" id="IPR008978">
    <property type="entry name" value="HSP20-like_chaperone"/>
</dbReference>
<evidence type="ECO:0000256" key="1">
    <source>
        <dbReference type="PROSITE-ProRule" id="PRU00285"/>
    </source>
</evidence>
<comment type="similarity">
    <text evidence="1 2">Belongs to the small heat shock protein (HSP20) family.</text>
</comment>
<feature type="domain" description="SHSP" evidence="3">
    <location>
        <begin position="37"/>
        <end position="149"/>
    </location>
</feature>
<evidence type="ECO:0000259" key="3">
    <source>
        <dbReference type="PROSITE" id="PS01031"/>
    </source>
</evidence>
<comment type="caution">
    <text evidence="4">The sequence shown here is derived from an EMBL/GenBank/DDBJ whole genome shotgun (WGS) entry which is preliminary data.</text>
</comment>
<evidence type="ECO:0000313" key="4">
    <source>
        <dbReference type="EMBL" id="TWI84314.1"/>
    </source>
</evidence>
<dbReference type="Gene3D" id="2.60.40.790">
    <property type="match status" value="1"/>
</dbReference>
<dbReference type="SUPFAM" id="SSF49764">
    <property type="entry name" value="HSP20-like chaperones"/>
    <property type="match status" value="1"/>
</dbReference>
<organism evidence="4 5">
    <name type="scientific">Chitinophaga japonensis</name>
    <name type="common">Flexibacter japonensis</name>
    <dbReference type="NCBI Taxonomy" id="104662"/>
    <lineage>
        <taxon>Bacteria</taxon>
        <taxon>Pseudomonadati</taxon>
        <taxon>Bacteroidota</taxon>
        <taxon>Chitinophagia</taxon>
        <taxon>Chitinophagales</taxon>
        <taxon>Chitinophagaceae</taxon>
        <taxon>Chitinophaga</taxon>
    </lineage>
</organism>
<dbReference type="PROSITE" id="PS01031">
    <property type="entry name" value="SHSP"/>
    <property type="match status" value="1"/>
</dbReference>
<dbReference type="CDD" id="cd06464">
    <property type="entry name" value="ACD_sHsps-like"/>
    <property type="match status" value="1"/>
</dbReference>
<dbReference type="AlphaFoldDB" id="A0A562STF5"/>
<dbReference type="OrthoDB" id="9814487at2"/>
<dbReference type="InterPro" id="IPR031107">
    <property type="entry name" value="Small_HSP"/>
</dbReference>
<gene>
    <name evidence="4" type="ORF">LX66_4680</name>
</gene>
<sequence length="149" mass="17125">MTLVKFNHHPAHKSFGGLMDEVFNNTARLLKDDFLTGDFFGTYPPVNIRETKEAYLLDVMVPGLSKEDFKINLDKNVLSISAEKQAEQKAEDQKQIRREFSFRSFKRSFTLDETVDAEKIQAKYENGILQLQLPKKEEAQPRTKSIVVG</sequence>
<evidence type="ECO:0000313" key="5">
    <source>
        <dbReference type="Proteomes" id="UP000316778"/>
    </source>
</evidence>
<dbReference type="PANTHER" id="PTHR11527">
    <property type="entry name" value="HEAT-SHOCK PROTEIN 20 FAMILY MEMBER"/>
    <property type="match status" value="1"/>
</dbReference>
<dbReference type="Proteomes" id="UP000316778">
    <property type="component" value="Unassembled WGS sequence"/>
</dbReference>
<proteinExistence type="inferred from homology"/>
<keyword evidence="5" id="KW-1185">Reference proteome</keyword>
<dbReference type="InterPro" id="IPR002068">
    <property type="entry name" value="A-crystallin/Hsp20_dom"/>
</dbReference>
<evidence type="ECO:0000256" key="2">
    <source>
        <dbReference type="RuleBase" id="RU003616"/>
    </source>
</evidence>
<accession>A0A562STF5</accession>